<evidence type="ECO:0000313" key="3">
    <source>
        <dbReference type="EMBL" id="SMF47315.1"/>
    </source>
</evidence>
<dbReference type="EMBL" id="FWZT01000014">
    <property type="protein sequence ID" value="SMF47315.1"/>
    <property type="molecule type" value="Genomic_DNA"/>
</dbReference>
<accession>A0A1Y6CCA3</accession>
<dbReference type="OrthoDB" id="5287531at2"/>
<evidence type="ECO:0000313" key="4">
    <source>
        <dbReference type="Proteomes" id="UP000192907"/>
    </source>
</evidence>
<dbReference type="Gene3D" id="3.90.226.10">
    <property type="entry name" value="2-enoyl-CoA Hydratase, Chain A, domain 1"/>
    <property type="match status" value="1"/>
</dbReference>
<reference evidence="4" key="1">
    <citation type="submission" date="2017-04" db="EMBL/GenBank/DDBJ databases">
        <authorList>
            <person name="Varghese N."/>
            <person name="Submissions S."/>
        </authorList>
    </citation>
    <scope>NUCLEOTIDE SEQUENCE [LARGE SCALE GENOMIC DNA]</scope>
    <source>
        <strain evidence="4">RKEM611</strain>
    </source>
</reference>
<dbReference type="AlphaFoldDB" id="A0A1Y6CCA3"/>
<dbReference type="GO" id="GO:0006508">
    <property type="term" value="P:proteolysis"/>
    <property type="evidence" value="ECO:0007669"/>
    <property type="project" value="InterPro"/>
</dbReference>
<feature type="domain" description="Tail specific protease" evidence="1">
    <location>
        <begin position="302"/>
        <end position="478"/>
    </location>
</feature>
<organism evidence="3 4">
    <name type="scientific">Pseudobacteriovorax antillogorgiicola</name>
    <dbReference type="NCBI Taxonomy" id="1513793"/>
    <lineage>
        <taxon>Bacteria</taxon>
        <taxon>Pseudomonadati</taxon>
        <taxon>Bdellovibrionota</taxon>
        <taxon>Oligoflexia</taxon>
        <taxon>Oligoflexales</taxon>
        <taxon>Pseudobacteriovoracaceae</taxon>
        <taxon>Pseudobacteriovorax</taxon>
    </lineage>
</organism>
<feature type="domain" description="Chlamydial protease/proteasome-like activity factor PDZ" evidence="2">
    <location>
        <begin position="133"/>
        <end position="236"/>
    </location>
</feature>
<dbReference type="InterPro" id="IPR029045">
    <property type="entry name" value="ClpP/crotonase-like_dom_sf"/>
</dbReference>
<dbReference type="InterPro" id="IPR041126">
    <property type="entry name" value="CPAF_PDZ"/>
</dbReference>
<dbReference type="Proteomes" id="UP000192907">
    <property type="component" value="Unassembled WGS sequence"/>
</dbReference>
<evidence type="ECO:0000259" key="1">
    <source>
        <dbReference type="Pfam" id="PF03572"/>
    </source>
</evidence>
<keyword evidence="4" id="KW-1185">Reference proteome</keyword>
<dbReference type="GO" id="GO:0004175">
    <property type="term" value="F:endopeptidase activity"/>
    <property type="evidence" value="ECO:0007669"/>
    <property type="project" value="TreeGrafter"/>
</dbReference>
<evidence type="ECO:0000259" key="2">
    <source>
        <dbReference type="Pfam" id="PF17816"/>
    </source>
</evidence>
<proteinExistence type="predicted"/>
<name>A0A1Y6CCA3_9BACT</name>
<dbReference type="SUPFAM" id="SSF52096">
    <property type="entry name" value="ClpP/crotonase"/>
    <property type="match status" value="1"/>
</dbReference>
<dbReference type="Gene3D" id="2.30.42.10">
    <property type="match status" value="1"/>
</dbReference>
<gene>
    <name evidence="3" type="ORF">SAMN06296036_114124</name>
</gene>
<dbReference type="RefSeq" id="WP_132321375.1">
    <property type="nucleotide sequence ID" value="NZ_FWZT01000014.1"/>
</dbReference>
<dbReference type="Pfam" id="PF17816">
    <property type="entry name" value="PDZ_4"/>
    <property type="match status" value="1"/>
</dbReference>
<sequence>MTRSMTFAVLISSLLLTLLTLSLLDKRNQVRPIDNEIFFYYKLDQRLDSLATIQKAIETKYALIDIKQERLGLDIEGLFRKARDRERDYPNTEKSFYRAVSNLWFLDRVRQVVASFQDTHLQVLPLLELPTVHLGFQIHHVDQKYIITGMDSDLEEVLEIGDQIFALDGEPIDLITRDLQQYISSSSPSYREQLAVQALTKRSFRYPKSPRTRLTIRSRNGEIKDLTLAWHYDYEVIRMDAMHYLQNRGFSYKESPALFDTGFSPYRSPMGLVDADDWYGVEDKGRLMFRTGFMELNKQTAGVIQVYSFFEHQVSRYQSGKAKDWDEPISKFLKQLKAKNFPLILDLRHNPGGHVDLPIQLMSLIARSGESYPSYMEGFRVTPNIIQTWERASPLSAASRDEKRAIRQLRRAVANGQGYTGTWEKTDPIKADQDVKGFDQPIVALISPQCISACDIFALLLESSKRATLIGSTANGTGAGFFDWAPFSGSTWVDMHEIFQMEIPNMLFSHGLPEGPAEYSSSTSVIRFNRENRPVSSDIFYQTRREDVLSGHRGWYGKAFQVLLSP</sequence>
<protein>
    <submittedName>
        <fullName evidence="3">Peptidase family S41</fullName>
    </submittedName>
</protein>
<dbReference type="InterPro" id="IPR005151">
    <property type="entry name" value="Tail-specific_protease"/>
</dbReference>
<dbReference type="PANTHER" id="PTHR32060">
    <property type="entry name" value="TAIL-SPECIFIC PROTEASE"/>
    <property type="match status" value="1"/>
</dbReference>
<dbReference type="GO" id="GO:0008236">
    <property type="term" value="F:serine-type peptidase activity"/>
    <property type="evidence" value="ECO:0007669"/>
    <property type="project" value="InterPro"/>
</dbReference>
<dbReference type="InterPro" id="IPR036034">
    <property type="entry name" value="PDZ_sf"/>
</dbReference>
<dbReference type="STRING" id="1513793.SAMN06296036_114124"/>
<dbReference type="PANTHER" id="PTHR32060:SF22">
    <property type="entry name" value="CARBOXYL-TERMINAL-PROCESSING PEPTIDASE 3, CHLOROPLASTIC"/>
    <property type="match status" value="1"/>
</dbReference>
<dbReference type="Pfam" id="PF03572">
    <property type="entry name" value="Peptidase_S41"/>
    <property type="match status" value="1"/>
</dbReference>